<evidence type="ECO:0000313" key="6">
    <source>
        <dbReference type="EMBL" id="WGW12389.1"/>
    </source>
</evidence>
<dbReference type="Pfam" id="PF03450">
    <property type="entry name" value="CO_deh_flav_C"/>
    <property type="match status" value="1"/>
</dbReference>
<keyword evidence="7" id="KW-1185">Reference proteome</keyword>
<evidence type="ECO:0000259" key="5">
    <source>
        <dbReference type="PROSITE" id="PS51387"/>
    </source>
</evidence>
<dbReference type="InterPro" id="IPR016166">
    <property type="entry name" value="FAD-bd_PCMH"/>
</dbReference>
<feature type="compositionally biased region" description="Basic and acidic residues" evidence="4">
    <location>
        <begin position="297"/>
        <end position="331"/>
    </location>
</feature>
<dbReference type="InterPro" id="IPR005107">
    <property type="entry name" value="CO_DH_flav_C"/>
</dbReference>
<accession>A0ABY8QVJ5</accession>
<evidence type="ECO:0000256" key="1">
    <source>
        <dbReference type="ARBA" id="ARBA00022630"/>
    </source>
</evidence>
<feature type="region of interest" description="Disordered" evidence="4">
    <location>
        <begin position="290"/>
        <end position="360"/>
    </location>
</feature>
<protein>
    <submittedName>
        <fullName evidence="6">FAD binding domain-containing protein</fullName>
    </submittedName>
</protein>
<dbReference type="Gene3D" id="3.30.465.10">
    <property type="match status" value="1"/>
</dbReference>
<keyword evidence="1" id="KW-0285">Flavoprotein</keyword>
<dbReference type="InterPro" id="IPR016169">
    <property type="entry name" value="FAD-bd_PCMH_sub2"/>
</dbReference>
<proteinExistence type="predicted"/>
<evidence type="ECO:0000256" key="2">
    <source>
        <dbReference type="ARBA" id="ARBA00022827"/>
    </source>
</evidence>
<dbReference type="PANTHER" id="PTHR42659">
    <property type="entry name" value="XANTHINE DEHYDROGENASE SUBUNIT C-RELATED"/>
    <property type="match status" value="1"/>
</dbReference>
<feature type="compositionally biased region" description="Low complexity" evidence="4">
    <location>
        <begin position="332"/>
        <end position="353"/>
    </location>
</feature>
<evidence type="ECO:0000256" key="3">
    <source>
        <dbReference type="ARBA" id="ARBA00023002"/>
    </source>
</evidence>
<keyword evidence="2" id="KW-0274">FAD</keyword>
<evidence type="ECO:0000256" key="4">
    <source>
        <dbReference type="SAM" id="MobiDB-lite"/>
    </source>
</evidence>
<dbReference type="SUPFAM" id="SSF55447">
    <property type="entry name" value="CO dehydrogenase flavoprotein C-terminal domain-like"/>
    <property type="match status" value="1"/>
</dbReference>
<dbReference type="SMART" id="SM01092">
    <property type="entry name" value="CO_deh_flav_C"/>
    <property type="match status" value="1"/>
</dbReference>
<dbReference type="EMBL" id="CP090958">
    <property type="protein sequence ID" value="WGW12389.1"/>
    <property type="molecule type" value="Genomic_DNA"/>
</dbReference>
<evidence type="ECO:0000313" key="7">
    <source>
        <dbReference type="Proteomes" id="UP001209083"/>
    </source>
</evidence>
<gene>
    <name evidence="6" type="ORF">LWF01_01060</name>
</gene>
<dbReference type="SUPFAM" id="SSF56176">
    <property type="entry name" value="FAD-binding/transporter-associated domain-like"/>
    <property type="match status" value="1"/>
</dbReference>
<reference evidence="6 7" key="1">
    <citation type="submission" date="2023-05" db="EMBL/GenBank/DDBJ databases">
        <title>Lithophilousrod everest ZFBP1038 complete genpme.</title>
        <authorList>
            <person name="Tian M."/>
        </authorList>
    </citation>
    <scope>NUCLEOTIDE SEQUENCE [LARGE SCALE GENOMIC DNA]</scope>
    <source>
        <strain evidence="6 7">ZFBP1038</strain>
    </source>
</reference>
<dbReference type="Pfam" id="PF00941">
    <property type="entry name" value="FAD_binding_5"/>
    <property type="match status" value="1"/>
</dbReference>
<sequence length="360" mass="37850">MKPSALTYHRPESIAAVCDVLARLGHEAKVLAGGQSLIPMLSMRLAAPANLIDINMLPEQDGISIDRHGVTFRALVRHSALLADDDAHQAQPLLRRALQLVAHPTIRNRGTTVGSIVHSDPAAEMPAVLGLLGGTVRAQSQRGIREIAATDFFLGPLECGLAEDEIAVAVTVPRRAPNEGSAIDEIARRHGDYAVAGVAAQVRIVDGVLSTATACYVSAGELGTPMDFTEVLRGVDPADADDSRWNAAGDLARDTIETETDIHASSSYRSQLVAALTARVLHEAARDALRNAAARTQRPDGDAEPRADSGAEPREDSDTEPREDSDTEPRPDSGAVSQSADDSASASNATGRSGTTGGTR</sequence>
<dbReference type="Gene3D" id="3.30.43.10">
    <property type="entry name" value="Uridine Diphospho-n-acetylenolpyruvylglucosamine Reductase, domain 2"/>
    <property type="match status" value="1"/>
</dbReference>
<dbReference type="PANTHER" id="PTHR42659:SF2">
    <property type="entry name" value="XANTHINE DEHYDROGENASE SUBUNIT C-RELATED"/>
    <property type="match status" value="1"/>
</dbReference>
<dbReference type="Proteomes" id="UP001209083">
    <property type="component" value="Chromosome"/>
</dbReference>
<keyword evidence="3" id="KW-0560">Oxidoreductase</keyword>
<dbReference type="InterPro" id="IPR036318">
    <property type="entry name" value="FAD-bd_PCMH-like_sf"/>
</dbReference>
<dbReference type="PROSITE" id="PS51387">
    <property type="entry name" value="FAD_PCMH"/>
    <property type="match status" value="1"/>
</dbReference>
<dbReference type="RefSeq" id="WP_349639188.1">
    <property type="nucleotide sequence ID" value="NZ_CP090958.1"/>
</dbReference>
<dbReference type="InterPro" id="IPR051312">
    <property type="entry name" value="Diverse_Substr_Oxidored"/>
</dbReference>
<dbReference type="Gene3D" id="3.30.390.50">
    <property type="entry name" value="CO dehydrogenase flavoprotein, C-terminal domain"/>
    <property type="match status" value="1"/>
</dbReference>
<dbReference type="InterPro" id="IPR002346">
    <property type="entry name" value="Mopterin_DH_FAD-bd"/>
</dbReference>
<name>A0ABY8QVJ5_9MICO</name>
<organism evidence="6 7">
    <name type="scientific">Saxibacter everestensis</name>
    <dbReference type="NCBI Taxonomy" id="2909229"/>
    <lineage>
        <taxon>Bacteria</taxon>
        <taxon>Bacillati</taxon>
        <taxon>Actinomycetota</taxon>
        <taxon>Actinomycetes</taxon>
        <taxon>Micrococcales</taxon>
        <taxon>Brevibacteriaceae</taxon>
        <taxon>Saxibacter</taxon>
    </lineage>
</organism>
<dbReference type="InterPro" id="IPR036683">
    <property type="entry name" value="CO_DH_flav_C_dom_sf"/>
</dbReference>
<feature type="domain" description="FAD-binding PCMH-type" evidence="5">
    <location>
        <begin position="1"/>
        <end position="177"/>
    </location>
</feature>
<dbReference type="InterPro" id="IPR016167">
    <property type="entry name" value="FAD-bd_PCMH_sub1"/>
</dbReference>